<name>W9CP47_SCLBF</name>
<feature type="transmembrane region" description="Helical" evidence="2">
    <location>
        <begin position="237"/>
        <end position="254"/>
    </location>
</feature>
<accession>W9CP47</accession>
<keyword evidence="2" id="KW-1133">Transmembrane helix</keyword>
<feature type="chain" id="PRO_5004920638" description="Extracellular membrane protein CFEM domain-containing protein" evidence="3">
    <location>
        <begin position="20"/>
        <end position="261"/>
    </location>
</feature>
<proteinExistence type="predicted"/>
<feature type="signal peptide" evidence="3">
    <location>
        <begin position="1"/>
        <end position="19"/>
    </location>
</feature>
<reference evidence="4 5" key="1">
    <citation type="journal article" date="2014" name="Genome Announc.">
        <title>Draft genome sequence of Sclerotinia borealis, a psychrophilic plant pathogenic fungus.</title>
        <authorList>
            <person name="Mardanov A.V."/>
            <person name="Beletsky A.V."/>
            <person name="Kadnikov V.V."/>
            <person name="Ignatov A.N."/>
            <person name="Ravin N.V."/>
        </authorList>
    </citation>
    <scope>NUCLEOTIDE SEQUENCE [LARGE SCALE GENOMIC DNA]</scope>
    <source>
        <strain evidence="5">F-4157</strain>
    </source>
</reference>
<dbReference type="OrthoDB" id="5426355at2759"/>
<evidence type="ECO:0000256" key="2">
    <source>
        <dbReference type="SAM" id="Phobius"/>
    </source>
</evidence>
<protein>
    <recommendedName>
        <fullName evidence="6">Extracellular membrane protein CFEM domain-containing protein</fullName>
    </recommendedName>
</protein>
<evidence type="ECO:0000256" key="1">
    <source>
        <dbReference type="SAM" id="MobiDB-lite"/>
    </source>
</evidence>
<keyword evidence="2" id="KW-0812">Transmembrane</keyword>
<comment type="caution">
    <text evidence="4">The sequence shown here is derived from an EMBL/GenBank/DDBJ whole genome shotgun (WGS) entry which is preliminary data.</text>
</comment>
<dbReference type="Proteomes" id="UP000019487">
    <property type="component" value="Unassembled WGS sequence"/>
</dbReference>
<evidence type="ECO:0008006" key="6">
    <source>
        <dbReference type="Google" id="ProtNLM"/>
    </source>
</evidence>
<organism evidence="4 5">
    <name type="scientific">Sclerotinia borealis (strain F-4128)</name>
    <dbReference type="NCBI Taxonomy" id="1432307"/>
    <lineage>
        <taxon>Eukaryota</taxon>
        <taxon>Fungi</taxon>
        <taxon>Dikarya</taxon>
        <taxon>Ascomycota</taxon>
        <taxon>Pezizomycotina</taxon>
        <taxon>Leotiomycetes</taxon>
        <taxon>Helotiales</taxon>
        <taxon>Sclerotiniaceae</taxon>
        <taxon>Sclerotinia</taxon>
    </lineage>
</organism>
<evidence type="ECO:0000256" key="3">
    <source>
        <dbReference type="SAM" id="SignalP"/>
    </source>
</evidence>
<evidence type="ECO:0000313" key="5">
    <source>
        <dbReference type="Proteomes" id="UP000019487"/>
    </source>
</evidence>
<feature type="compositionally biased region" description="Low complexity" evidence="1">
    <location>
        <begin position="111"/>
        <end position="133"/>
    </location>
</feature>
<feature type="region of interest" description="Disordered" evidence="1">
    <location>
        <begin position="111"/>
        <end position="134"/>
    </location>
</feature>
<dbReference type="AlphaFoldDB" id="W9CP47"/>
<sequence length="261" mass="27656">MYRSILLLASTILPAIVSAQQLADGSIVPFSSDLPSCASQCGPLSDVQGACVPPVTADVSSSCFCADSTLTPFLTGTAGVSSVCGATSCTSTADLQSIETWYEQYCNTGSASTTTSSSGSASTSDSSSGSSSDSTHKSWFSTHAKWVAMLIVLVIGITVVWLIAFYFRRRYLRRREREIEMRPPVALGPHQLQSATGGYSHGDGAVNSAEGGHHKEATRATVTSTPAEATRGKRERFMMGALGLVIWYGVWGKVKDIWSGF</sequence>
<keyword evidence="3" id="KW-0732">Signal</keyword>
<evidence type="ECO:0000313" key="4">
    <source>
        <dbReference type="EMBL" id="ESZ96270.1"/>
    </source>
</evidence>
<keyword evidence="2" id="KW-0472">Membrane</keyword>
<dbReference type="HOGENOM" id="CLU_093250_0_0_1"/>
<keyword evidence="5" id="KW-1185">Reference proteome</keyword>
<feature type="transmembrane region" description="Helical" evidence="2">
    <location>
        <begin position="146"/>
        <end position="167"/>
    </location>
</feature>
<dbReference type="EMBL" id="AYSA01000145">
    <property type="protein sequence ID" value="ESZ96270.1"/>
    <property type="molecule type" value="Genomic_DNA"/>
</dbReference>
<gene>
    <name evidence="4" type="ORF">SBOR_3325</name>
</gene>